<feature type="transmembrane region" description="Helical" evidence="2">
    <location>
        <begin position="36"/>
        <end position="57"/>
    </location>
</feature>
<reference evidence="4" key="1">
    <citation type="submission" date="2013-01" db="EMBL/GenBank/DDBJ databases">
        <title>Draft Genome Sequence of a Mulberry Tree, Morus notabilis C.K. Schneid.</title>
        <authorList>
            <person name="He N."/>
            <person name="Zhao S."/>
        </authorList>
    </citation>
    <scope>NUCLEOTIDE SEQUENCE</scope>
</reference>
<sequence length="248" mass="28445">MMNFWVKTSSSNPLVSSIVTLYALILLYVPHQFLRVLFSPVLIITGILLFSLLRLGAIQKCEDENRKAEEKSSKETTYSTQQEQEDHNWVDLYESETDSEPETGFETNSRFEYSFVGWNLRAPLEVIYEEEDEDEEEEEGGGGEHRILSGRYASLSRYYPESEEESENSSDGEFPATGFWDSPESLGFRWEEDDREGLIEIALDGNKKNDRNKRGLDFHVEEENLIEIDLSVARNDEFPASNDSPPAS</sequence>
<dbReference type="PANTHER" id="PTHR37746">
    <property type="entry name" value="TRANSMEMBRANE PROTEIN"/>
    <property type="match status" value="1"/>
</dbReference>
<dbReference type="KEGG" id="mnt:21389830"/>
<feature type="region of interest" description="Disordered" evidence="1">
    <location>
        <begin position="157"/>
        <end position="185"/>
    </location>
</feature>
<keyword evidence="2" id="KW-0472">Membrane</keyword>
<evidence type="ECO:0000313" key="4">
    <source>
        <dbReference type="Proteomes" id="UP000030645"/>
    </source>
</evidence>
<evidence type="ECO:0000313" key="3">
    <source>
        <dbReference type="EMBL" id="EXB51826.1"/>
    </source>
</evidence>
<dbReference type="eggNOG" id="ENOG502RZ8F">
    <property type="taxonomic scope" value="Eukaryota"/>
</dbReference>
<evidence type="ECO:0000256" key="1">
    <source>
        <dbReference type="SAM" id="MobiDB-lite"/>
    </source>
</evidence>
<keyword evidence="2" id="KW-1133">Transmembrane helix</keyword>
<dbReference type="EMBL" id="KE344055">
    <property type="protein sequence ID" value="EXB51826.1"/>
    <property type="molecule type" value="Genomic_DNA"/>
</dbReference>
<evidence type="ECO:0000256" key="2">
    <source>
        <dbReference type="SAM" id="Phobius"/>
    </source>
</evidence>
<dbReference type="PANTHER" id="PTHR37746:SF1">
    <property type="entry name" value="TRANSMEMBRANE PROTEIN"/>
    <property type="match status" value="1"/>
</dbReference>
<name>W9QZ65_9ROSA</name>
<proteinExistence type="predicted"/>
<accession>W9QZ65</accession>
<feature type="region of interest" description="Disordered" evidence="1">
    <location>
        <begin position="64"/>
        <end position="88"/>
    </location>
</feature>
<feature type="compositionally biased region" description="Acidic residues" evidence="1">
    <location>
        <begin position="161"/>
        <end position="170"/>
    </location>
</feature>
<feature type="transmembrane region" description="Helical" evidence="2">
    <location>
        <begin position="12"/>
        <end position="30"/>
    </location>
</feature>
<feature type="compositionally biased region" description="Basic and acidic residues" evidence="1">
    <location>
        <begin position="64"/>
        <end position="74"/>
    </location>
</feature>
<protein>
    <submittedName>
        <fullName evidence="3">Uncharacterized protein</fullName>
    </submittedName>
</protein>
<dbReference type="AlphaFoldDB" id="W9QZ65"/>
<keyword evidence="4" id="KW-1185">Reference proteome</keyword>
<dbReference type="OrthoDB" id="1939257at2759"/>
<gene>
    <name evidence="3" type="ORF">L484_006399</name>
</gene>
<dbReference type="Proteomes" id="UP000030645">
    <property type="component" value="Unassembled WGS sequence"/>
</dbReference>
<keyword evidence="2" id="KW-0812">Transmembrane</keyword>
<organism evidence="3 4">
    <name type="scientific">Morus notabilis</name>
    <dbReference type="NCBI Taxonomy" id="981085"/>
    <lineage>
        <taxon>Eukaryota</taxon>
        <taxon>Viridiplantae</taxon>
        <taxon>Streptophyta</taxon>
        <taxon>Embryophyta</taxon>
        <taxon>Tracheophyta</taxon>
        <taxon>Spermatophyta</taxon>
        <taxon>Magnoliopsida</taxon>
        <taxon>eudicotyledons</taxon>
        <taxon>Gunneridae</taxon>
        <taxon>Pentapetalae</taxon>
        <taxon>rosids</taxon>
        <taxon>fabids</taxon>
        <taxon>Rosales</taxon>
        <taxon>Moraceae</taxon>
        <taxon>Moreae</taxon>
        <taxon>Morus</taxon>
    </lineage>
</organism>